<dbReference type="PANTHER" id="PTHR44936:SF10">
    <property type="entry name" value="SENSOR PROTEIN RSTB"/>
    <property type="match status" value="1"/>
</dbReference>
<evidence type="ECO:0000256" key="7">
    <source>
        <dbReference type="SAM" id="MobiDB-lite"/>
    </source>
</evidence>
<keyword evidence="11" id="KW-1185">Reference proteome</keyword>
<evidence type="ECO:0000259" key="9">
    <source>
        <dbReference type="PROSITE" id="PS50109"/>
    </source>
</evidence>
<reference evidence="10 11" key="1">
    <citation type="journal article" date="2014" name="PLoS Genet.">
        <title>Phylogenetically driven sequencing of extremely halophilic archaea reveals strategies for static and dynamic osmo-response.</title>
        <authorList>
            <person name="Becker E.A."/>
            <person name="Seitzer P.M."/>
            <person name="Tritt A."/>
            <person name="Larsen D."/>
            <person name="Krusor M."/>
            <person name="Yao A.I."/>
            <person name="Wu D."/>
            <person name="Madern D."/>
            <person name="Eisen J.A."/>
            <person name="Darling A.E."/>
            <person name="Facciotti M.T."/>
        </authorList>
    </citation>
    <scope>NUCLEOTIDE SEQUENCE [LARGE SCALE GENOMIC DNA]</scope>
    <source>
        <strain evidence="10 11">DSM 10284</strain>
    </source>
</reference>
<evidence type="ECO:0000313" key="10">
    <source>
        <dbReference type="EMBL" id="ELZ51089.1"/>
    </source>
</evidence>
<keyword evidence="8" id="KW-1133">Transmembrane helix</keyword>
<feature type="domain" description="Histidine kinase" evidence="9">
    <location>
        <begin position="130"/>
        <end position="338"/>
    </location>
</feature>
<keyword evidence="5 10" id="KW-0418">Kinase</keyword>
<feature type="transmembrane region" description="Helical" evidence="8">
    <location>
        <begin position="20"/>
        <end position="41"/>
    </location>
</feature>
<feature type="region of interest" description="Disordered" evidence="7">
    <location>
        <begin position="341"/>
        <end position="361"/>
    </location>
</feature>
<keyword evidence="4" id="KW-0547">Nucleotide-binding</keyword>
<sequence length="361" mass="38088">MPLGYHLALLSVMTDPVAIVSGAVVPIVCSSLVVAATVPVARSPLSPAYTLRVTGWSALGALTLGAVALLFVTYETSQGPPPERPFVVVTGAASIGSLFGLTFGLTDAQQRHTQDQLERVNAQLTVLNRVLRHNIRNAMTVISGRVELLTERADGGEESAAVVEENVDRLLSVSEHARRIGAVIGSEGPHGSDDMETVLDLVEVVDGAIERLGTEHPDAEFDAPAAATCRVRSHPLTEAVVSEVMENAVVHGGGDAPRVSASIRRIGDGVALRVADDGPGIPAETVETIQRGYETSMRHTDGLGLWLVQWVVDRSDAHLDFESSGEGQVVQIRFERFEETAGVPTSATASGPSVNRDAAAD</sequence>
<keyword evidence="3" id="KW-0808">Transferase</keyword>
<evidence type="ECO:0000256" key="6">
    <source>
        <dbReference type="ARBA" id="ARBA00022840"/>
    </source>
</evidence>
<evidence type="ECO:0000256" key="5">
    <source>
        <dbReference type="ARBA" id="ARBA00022777"/>
    </source>
</evidence>
<evidence type="ECO:0000256" key="4">
    <source>
        <dbReference type="ARBA" id="ARBA00022741"/>
    </source>
</evidence>
<dbReference type="STRING" id="1227466.C464_01376"/>
<dbReference type="GO" id="GO:0005524">
    <property type="term" value="F:ATP binding"/>
    <property type="evidence" value="ECO:0007669"/>
    <property type="project" value="UniProtKB-KW"/>
</dbReference>
<evidence type="ECO:0000256" key="8">
    <source>
        <dbReference type="SAM" id="Phobius"/>
    </source>
</evidence>
<dbReference type="AlphaFoldDB" id="M0EXD4"/>
<dbReference type="SMART" id="SM00387">
    <property type="entry name" value="HATPase_c"/>
    <property type="match status" value="1"/>
</dbReference>
<keyword evidence="8" id="KW-0472">Membrane</keyword>
<comment type="caution">
    <text evidence="10">The sequence shown here is derived from an EMBL/GenBank/DDBJ whole genome shotgun (WGS) entry which is preliminary data.</text>
</comment>
<evidence type="ECO:0000256" key="3">
    <source>
        <dbReference type="ARBA" id="ARBA00022679"/>
    </source>
</evidence>
<dbReference type="EMBL" id="AOJL01000009">
    <property type="protein sequence ID" value="ELZ51089.1"/>
    <property type="molecule type" value="Genomic_DNA"/>
</dbReference>
<keyword evidence="8" id="KW-0812">Transmembrane</keyword>
<keyword evidence="6" id="KW-0067">ATP-binding</keyword>
<dbReference type="InterPro" id="IPR005467">
    <property type="entry name" value="His_kinase_dom"/>
</dbReference>
<dbReference type="PROSITE" id="PS50109">
    <property type="entry name" value="HIS_KIN"/>
    <property type="match status" value="1"/>
</dbReference>
<dbReference type="EC" id="2.7.13.3" evidence="2"/>
<evidence type="ECO:0000256" key="2">
    <source>
        <dbReference type="ARBA" id="ARBA00012438"/>
    </source>
</evidence>
<organism evidence="10 11">
    <name type="scientific">Halorubrum coriense DSM 10284</name>
    <dbReference type="NCBI Taxonomy" id="1227466"/>
    <lineage>
        <taxon>Archaea</taxon>
        <taxon>Methanobacteriati</taxon>
        <taxon>Methanobacteriota</taxon>
        <taxon>Stenosarchaea group</taxon>
        <taxon>Halobacteria</taxon>
        <taxon>Halobacteriales</taxon>
        <taxon>Haloferacaceae</taxon>
        <taxon>Halorubrum</taxon>
    </lineage>
</organism>
<dbReference type="PATRIC" id="fig|1227466.3.peg.278"/>
<dbReference type="InterPro" id="IPR003594">
    <property type="entry name" value="HATPase_dom"/>
</dbReference>
<feature type="transmembrane region" description="Helical" evidence="8">
    <location>
        <begin position="53"/>
        <end position="74"/>
    </location>
</feature>
<comment type="catalytic activity">
    <reaction evidence="1">
        <text>ATP + protein L-histidine = ADP + protein N-phospho-L-histidine.</text>
        <dbReference type="EC" id="2.7.13.3"/>
    </reaction>
</comment>
<name>M0EXD4_9EURY</name>
<feature type="compositionally biased region" description="Polar residues" evidence="7">
    <location>
        <begin position="343"/>
        <end position="353"/>
    </location>
</feature>
<dbReference type="InterPro" id="IPR050980">
    <property type="entry name" value="2C_sensor_his_kinase"/>
</dbReference>
<protein>
    <recommendedName>
        <fullName evidence="2">histidine kinase</fullName>
        <ecNumber evidence="2">2.7.13.3</ecNumber>
    </recommendedName>
</protein>
<dbReference type="GO" id="GO:0004673">
    <property type="term" value="F:protein histidine kinase activity"/>
    <property type="evidence" value="ECO:0007669"/>
    <property type="project" value="UniProtKB-EC"/>
</dbReference>
<dbReference type="CDD" id="cd00075">
    <property type="entry name" value="HATPase"/>
    <property type="match status" value="1"/>
</dbReference>
<proteinExistence type="predicted"/>
<gene>
    <name evidence="10" type="ORF">C464_01376</name>
</gene>
<dbReference type="Pfam" id="PF02518">
    <property type="entry name" value="HATPase_c"/>
    <property type="match status" value="1"/>
</dbReference>
<dbReference type="InterPro" id="IPR036890">
    <property type="entry name" value="HATPase_C_sf"/>
</dbReference>
<dbReference type="Gene3D" id="3.30.565.10">
    <property type="entry name" value="Histidine kinase-like ATPase, C-terminal domain"/>
    <property type="match status" value="1"/>
</dbReference>
<evidence type="ECO:0000313" key="11">
    <source>
        <dbReference type="Proteomes" id="UP000011509"/>
    </source>
</evidence>
<evidence type="ECO:0000256" key="1">
    <source>
        <dbReference type="ARBA" id="ARBA00000085"/>
    </source>
</evidence>
<feature type="transmembrane region" description="Helical" evidence="8">
    <location>
        <begin position="86"/>
        <end position="106"/>
    </location>
</feature>
<dbReference type="SUPFAM" id="SSF55874">
    <property type="entry name" value="ATPase domain of HSP90 chaperone/DNA topoisomerase II/histidine kinase"/>
    <property type="match status" value="1"/>
</dbReference>
<dbReference type="PANTHER" id="PTHR44936">
    <property type="entry name" value="SENSOR PROTEIN CREC"/>
    <property type="match status" value="1"/>
</dbReference>
<accession>M0EXD4</accession>
<dbReference type="Proteomes" id="UP000011509">
    <property type="component" value="Unassembled WGS sequence"/>
</dbReference>